<evidence type="ECO:0000313" key="3">
    <source>
        <dbReference type="EMBL" id="RUS70937.1"/>
    </source>
</evidence>
<dbReference type="AlphaFoldDB" id="A0A433SNY6"/>
<evidence type="ECO:0000256" key="2">
    <source>
        <dbReference type="SAM" id="Phobius"/>
    </source>
</evidence>
<feature type="compositionally biased region" description="Polar residues" evidence="1">
    <location>
        <begin position="250"/>
        <end position="259"/>
    </location>
</feature>
<dbReference type="EMBL" id="RQTK01001300">
    <property type="protein sequence ID" value="RUS70937.1"/>
    <property type="molecule type" value="Genomic_DNA"/>
</dbReference>
<protein>
    <submittedName>
        <fullName evidence="3">Uncharacterized protein</fullName>
    </submittedName>
</protein>
<dbReference type="Proteomes" id="UP000271974">
    <property type="component" value="Unassembled WGS sequence"/>
</dbReference>
<sequence length="304" mass="32907">MLVMGYSCVRSFTDQATTPSTDTPSTASLPWSGDSTDKQRTFPTAPGYPDSKSDSKDKEEIGLIIGCALASFITVVFLIIAIVMVIRRLLQNDEKEGRDNALRTGGDCASVCIKLDCLPCIGRSETSRQNSNDLRMRKKLAFGAGCQSDQSKLRVAPVGEESMADQASTLSEGQDSISSGSSSGAEERQSFQLPQQHDQVKPQESHGDMQQCQQHRNARKDTLKQGAEGKKGKSKSSNPITSSREDQDNENTLPSSSNRNLALIQNEIIFSEENNPAQVKSISSPSQHTFDAVAIPNTLGRSAC</sequence>
<evidence type="ECO:0000313" key="4">
    <source>
        <dbReference type="Proteomes" id="UP000271974"/>
    </source>
</evidence>
<accession>A0A433SNY6</accession>
<feature type="transmembrane region" description="Helical" evidence="2">
    <location>
        <begin position="61"/>
        <end position="86"/>
    </location>
</feature>
<comment type="caution">
    <text evidence="3">The sequence shown here is derived from an EMBL/GenBank/DDBJ whole genome shotgun (WGS) entry which is preliminary data.</text>
</comment>
<feature type="region of interest" description="Disordered" evidence="1">
    <location>
        <begin position="153"/>
        <end position="259"/>
    </location>
</feature>
<gene>
    <name evidence="3" type="ORF">EGW08_021301</name>
</gene>
<keyword evidence="2" id="KW-1133">Transmembrane helix</keyword>
<keyword evidence="4" id="KW-1185">Reference proteome</keyword>
<organism evidence="3 4">
    <name type="scientific">Elysia chlorotica</name>
    <name type="common">Eastern emerald elysia</name>
    <name type="synonym">Sea slug</name>
    <dbReference type="NCBI Taxonomy" id="188477"/>
    <lineage>
        <taxon>Eukaryota</taxon>
        <taxon>Metazoa</taxon>
        <taxon>Spiralia</taxon>
        <taxon>Lophotrochozoa</taxon>
        <taxon>Mollusca</taxon>
        <taxon>Gastropoda</taxon>
        <taxon>Heterobranchia</taxon>
        <taxon>Euthyneura</taxon>
        <taxon>Panpulmonata</taxon>
        <taxon>Sacoglossa</taxon>
        <taxon>Placobranchoidea</taxon>
        <taxon>Plakobranchidae</taxon>
        <taxon>Elysia</taxon>
    </lineage>
</organism>
<feature type="compositionally biased region" description="Basic and acidic residues" evidence="1">
    <location>
        <begin position="219"/>
        <end position="231"/>
    </location>
</feature>
<keyword evidence="2" id="KW-0472">Membrane</keyword>
<feature type="region of interest" description="Disordered" evidence="1">
    <location>
        <begin position="14"/>
        <end position="56"/>
    </location>
</feature>
<evidence type="ECO:0000256" key="1">
    <source>
        <dbReference type="SAM" id="MobiDB-lite"/>
    </source>
</evidence>
<feature type="compositionally biased region" description="Low complexity" evidence="1">
    <location>
        <begin position="14"/>
        <end position="27"/>
    </location>
</feature>
<feature type="compositionally biased region" description="Basic and acidic residues" evidence="1">
    <location>
        <begin position="198"/>
        <end position="207"/>
    </location>
</feature>
<keyword evidence="2" id="KW-0812">Transmembrane</keyword>
<reference evidence="3 4" key="1">
    <citation type="submission" date="2019-01" db="EMBL/GenBank/DDBJ databases">
        <title>A draft genome assembly of the solar-powered sea slug Elysia chlorotica.</title>
        <authorList>
            <person name="Cai H."/>
            <person name="Li Q."/>
            <person name="Fang X."/>
            <person name="Li J."/>
            <person name="Curtis N.E."/>
            <person name="Altenburger A."/>
            <person name="Shibata T."/>
            <person name="Feng M."/>
            <person name="Maeda T."/>
            <person name="Schwartz J.A."/>
            <person name="Shigenobu S."/>
            <person name="Lundholm N."/>
            <person name="Nishiyama T."/>
            <person name="Yang H."/>
            <person name="Hasebe M."/>
            <person name="Li S."/>
            <person name="Pierce S.K."/>
            <person name="Wang J."/>
        </authorList>
    </citation>
    <scope>NUCLEOTIDE SEQUENCE [LARGE SCALE GENOMIC DNA]</scope>
    <source>
        <strain evidence="3">EC2010</strain>
        <tissue evidence="3">Whole organism of an adult</tissue>
    </source>
</reference>
<proteinExistence type="predicted"/>
<name>A0A433SNY6_ELYCH</name>
<feature type="compositionally biased region" description="Low complexity" evidence="1">
    <location>
        <begin position="171"/>
        <end position="184"/>
    </location>
</feature>